<reference evidence="1" key="2">
    <citation type="journal article" date="2015" name="Data Brief">
        <title>Shoot transcriptome of the giant reed, Arundo donax.</title>
        <authorList>
            <person name="Barrero R.A."/>
            <person name="Guerrero F.D."/>
            <person name="Moolhuijzen P."/>
            <person name="Goolsby J.A."/>
            <person name="Tidwell J."/>
            <person name="Bellgard S.E."/>
            <person name="Bellgard M.I."/>
        </authorList>
    </citation>
    <scope>NUCLEOTIDE SEQUENCE</scope>
    <source>
        <tissue evidence="1">Shoot tissue taken approximately 20 cm above the soil surface</tissue>
    </source>
</reference>
<protein>
    <submittedName>
        <fullName evidence="1">Uncharacterized protein</fullName>
    </submittedName>
</protein>
<accession>A0A0A9FQ83</accession>
<proteinExistence type="predicted"/>
<organism evidence="1">
    <name type="scientific">Arundo donax</name>
    <name type="common">Giant reed</name>
    <name type="synonym">Donax arundinaceus</name>
    <dbReference type="NCBI Taxonomy" id="35708"/>
    <lineage>
        <taxon>Eukaryota</taxon>
        <taxon>Viridiplantae</taxon>
        <taxon>Streptophyta</taxon>
        <taxon>Embryophyta</taxon>
        <taxon>Tracheophyta</taxon>
        <taxon>Spermatophyta</taxon>
        <taxon>Magnoliopsida</taxon>
        <taxon>Liliopsida</taxon>
        <taxon>Poales</taxon>
        <taxon>Poaceae</taxon>
        <taxon>PACMAD clade</taxon>
        <taxon>Arundinoideae</taxon>
        <taxon>Arundineae</taxon>
        <taxon>Arundo</taxon>
    </lineage>
</organism>
<sequence length="43" mass="5105">MWNCYQRYSTNHQSGQPGGEEQGWWWQKSAQIKFREDSGDGIQ</sequence>
<reference evidence="1" key="1">
    <citation type="submission" date="2014-09" db="EMBL/GenBank/DDBJ databases">
        <authorList>
            <person name="Magalhaes I.L.F."/>
            <person name="Oliveira U."/>
            <person name="Santos F.R."/>
            <person name="Vidigal T.H.D.A."/>
            <person name="Brescovit A.D."/>
            <person name="Santos A.J."/>
        </authorList>
    </citation>
    <scope>NUCLEOTIDE SEQUENCE</scope>
    <source>
        <tissue evidence="1">Shoot tissue taken approximately 20 cm above the soil surface</tissue>
    </source>
</reference>
<name>A0A0A9FQ83_ARUDO</name>
<dbReference type="AlphaFoldDB" id="A0A0A9FQ83"/>
<dbReference type="EMBL" id="GBRH01183439">
    <property type="protein sequence ID" value="JAE14457.1"/>
    <property type="molecule type" value="Transcribed_RNA"/>
</dbReference>
<evidence type="ECO:0000313" key="1">
    <source>
        <dbReference type="EMBL" id="JAE14457.1"/>
    </source>
</evidence>